<dbReference type="UniPathway" id="UPA00068">
    <property type="reaction ID" value="UER00107"/>
</dbReference>
<dbReference type="SUPFAM" id="SSF53633">
    <property type="entry name" value="Carbamate kinase-like"/>
    <property type="match status" value="1"/>
</dbReference>
<dbReference type="PRINTS" id="PR00474">
    <property type="entry name" value="GLU5KINASE"/>
</dbReference>
<dbReference type="InterPro" id="IPR036393">
    <property type="entry name" value="AceGlu_kinase-like_sf"/>
</dbReference>
<evidence type="ECO:0000256" key="1">
    <source>
        <dbReference type="ARBA" id="ARBA00004828"/>
    </source>
</evidence>
<keyword evidence="10" id="KW-0934">Plastid</keyword>
<comment type="catalytic activity">
    <reaction evidence="8">
        <text>N-acetyl-L-glutamate + ATP = N-acetyl-L-glutamyl 5-phosphate + ADP</text>
        <dbReference type="Rhea" id="RHEA:14629"/>
        <dbReference type="ChEBI" id="CHEBI:30616"/>
        <dbReference type="ChEBI" id="CHEBI:44337"/>
        <dbReference type="ChEBI" id="CHEBI:57936"/>
        <dbReference type="ChEBI" id="CHEBI:456216"/>
        <dbReference type="EC" id="2.7.2.8"/>
    </reaction>
</comment>
<feature type="domain" description="Aspartate/glutamate/uridylate kinase" evidence="9">
    <location>
        <begin position="30"/>
        <end position="266"/>
    </location>
</feature>
<keyword evidence="6 8" id="KW-0418">Kinase</keyword>
<reference evidence="10" key="2">
    <citation type="submission" date="2021-04" db="EMBL/GenBank/DDBJ databases">
        <title>Sarcopeltis skottsbergii and Sarcopeltis antarctica (Gigartinaceae, Rhodophyta), a new genus and new species from Antarctica.</title>
        <authorList>
            <person name="Leister G."/>
            <person name="Gabrielson P."/>
            <person name="Hommersand M."/>
        </authorList>
    </citation>
    <scope>NUCLEOTIDE SEQUENCE</scope>
</reference>
<accession>A0A7M1VKH7</accession>
<comment type="subcellular location">
    <subcellularLocation>
        <location evidence="8">Plastid</location>
        <location evidence="8">Chloroplast</location>
    </subcellularLocation>
</comment>
<feature type="binding site" evidence="8">
    <location>
        <begin position="69"/>
        <end position="70"/>
    </location>
    <ligand>
        <name>substrate</name>
    </ligand>
</feature>
<comment type="function">
    <text evidence="8">Catalyzes the ATP-dependent phosphorylation of N-acetyl-L-glutamate.</text>
</comment>
<evidence type="ECO:0000256" key="5">
    <source>
        <dbReference type="ARBA" id="ARBA00022741"/>
    </source>
</evidence>
<dbReference type="InterPro" id="IPR001048">
    <property type="entry name" value="Asp/Glu/Uridylate_kinase"/>
</dbReference>
<dbReference type="AlphaFoldDB" id="A0A7M1VKH7"/>
<evidence type="ECO:0000259" key="9">
    <source>
        <dbReference type="Pfam" id="PF00696"/>
    </source>
</evidence>
<dbReference type="GO" id="GO:0042450">
    <property type="term" value="P:L-arginine biosynthetic process via ornithine"/>
    <property type="evidence" value="ECO:0007669"/>
    <property type="project" value="UniProtKB-UniRule"/>
</dbReference>
<dbReference type="Pfam" id="PF00696">
    <property type="entry name" value="AA_kinase"/>
    <property type="match status" value="1"/>
</dbReference>
<evidence type="ECO:0000313" key="10">
    <source>
        <dbReference type="EMBL" id="QOS04541.1"/>
    </source>
</evidence>
<dbReference type="GO" id="GO:0003991">
    <property type="term" value="F:acetylglutamate kinase activity"/>
    <property type="evidence" value="ECO:0007669"/>
    <property type="project" value="UniProtKB-UniRule"/>
</dbReference>
<evidence type="ECO:0000256" key="7">
    <source>
        <dbReference type="ARBA" id="ARBA00022840"/>
    </source>
</evidence>
<sequence>MEETKMLDSFQRVQVLIEALPFIQQFAGRTIVIKYGGSAMKNKKLKSEIINDILFLSLVGIKPVLVHGGGPIINSWLQKLDIEPKFENGIRVTDQKTMEIVEMVLVGKVNKDLVTLLNKNNSCAIGLSGKDGNLIKASRLFDTDNNFVGKVNSVNTQLLNLLLNENYIPIIASTAADNEGQAYNINADTVAGAIATALKAEKLILLTDTPGIMYNIHDNNTLIRHLNIEDACQLKNQEIILGGMIPKIDCCINALKSSVKSAHIIDGRIEHALLLEIFTSEGIGSMIVN</sequence>
<keyword evidence="4 8" id="KW-0808">Transferase</keyword>
<dbReference type="GO" id="GO:0009507">
    <property type="term" value="C:chloroplast"/>
    <property type="evidence" value="ECO:0007669"/>
    <property type="project" value="UniProtKB-SubCell"/>
</dbReference>
<dbReference type="InterPro" id="IPR004662">
    <property type="entry name" value="AcgluKinase_fam"/>
</dbReference>
<evidence type="ECO:0000256" key="6">
    <source>
        <dbReference type="ARBA" id="ARBA00022777"/>
    </source>
</evidence>
<dbReference type="PANTHER" id="PTHR23342">
    <property type="entry name" value="N-ACETYLGLUTAMATE SYNTHASE"/>
    <property type="match status" value="1"/>
</dbReference>
<keyword evidence="3 8" id="KW-0028">Amino-acid biosynthesis</keyword>
<dbReference type="EMBL" id="MT032182">
    <property type="protein sequence ID" value="QOS04541.1"/>
    <property type="molecule type" value="Genomic_DNA"/>
</dbReference>
<evidence type="ECO:0000256" key="8">
    <source>
        <dbReference type="HAMAP-Rule" id="MF_00082"/>
    </source>
</evidence>
<dbReference type="InterPro" id="IPR001057">
    <property type="entry name" value="Glu/AcGlu_kinase"/>
</dbReference>
<keyword evidence="2 8" id="KW-0055">Arginine biosynthesis</keyword>
<evidence type="ECO:0000256" key="4">
    <source>
        <dbReference type="ARBA" id="ARBA00022679"/>
    </source>
</evidence>
<dbReference type="InterPro" id="IPR037528">
    <property type="entry name" value="ArgB"/>
</dbReference>
<comment type="similarity">
    <text evidence="8">Belongs to the acetylglutamate kinase family. ArgB subfamily.</text>
</comment>
<dbReference type="GO" id="GO:0005524">
    <property type="term" value="F:ATP binding"/>
    <property type="evidence" value="ECO:0007669"/>
    <property type="project" value="UniProtKB-UniRule"/>
</dbReference>
<gene>
    <name evidence="8 10" type="primary">argB</name>
</gene>
<dbReference type="PIRSF" id="PIRSF000728">
    <property type="entry name" value="NAGK"/>
    <property type="match status" value="1"/>
</dbReference>
<dbReference type="HAMAP" id="MF_00082">
    <property type="entry name" value="ArgB"/>
    <property type="match status" value="1"/>
</dbReference>
<keyword evidence="10" id="KW-0150">Chloroplast</keyword>
<feature type="site" description="Transition state stabilizer" evidence="8">
    <location>
        <position position="34"/>
    </location>
</feature>
<evidence type="ECO:0000256" key="3">
    <source>
        <dbReference type="ARBA" id="ARBA00022605"/>
    </source>
</evidence>
<dbReference type="EC" id="2.7.2.8" evidence="8"/>
<reference evidence="10" key="1">
    <citation type="submission" date="2020-02" db="EMBL/GenBank/DDBJ databases">
        <authorList>
            <person name="Hughey J.R."/>
        </authorList>
    </citation>
    <scope>NUCLEOTIDE SEQUENCE</scope>
</reference>
<feature type="site" description="Transition state stabilizer" evidence="8">
    <location>
        <position position="247"/>
    </location>
</feature>
<proteinExistence type="inferred from homology"/>
<dbReference type="InterPro" id="IPR041727">
    <property type="entry name" value="NAGK-C"/>
</dbReference>
<dbReference type="FunFam" id="3.40.1160.10:FF:000004">
    <property type="entry name" value="Acetylglutamate kinase"/>
    <property type="match status" value="1"/>
</dbReference>
<dbReference type="CDD" id="cd04250">
    <property type="entry name" value="AAK_NAGK-C"/>
    <property type="match status" value="1"/>
</dbReference>
<protein>
    <recommendedName>
        <fullName evidence="8">Acetylglutamate kinase</fullName>
        <ecNumber evidence="8">2.7.2.8</ecNumber>
    </recommendedName>
    <alternativeName>
        <fullName evidence="8">N-acetyl-L-glutamate 5-phosphotransferase</fullName>
    </alternativeName>
    <alternativeName>
        <fullName evidence="8">NAG kinase</fullName>
        <shortName evidence="8">NAGK</shortName>
    </alternativeName>
</protein>
<name>A0A7M1VKH7_SARSK</name>
<organism evidence="10">
    <name type="scientific">Sarcopeltis skottsbergii</name>
    <name type="common">Red alga</name>
    <name type="synonym">Gigartina skottsbergii</name>
    <dbReference type="NCBI Taxonomy" id="2765380"/>
    <lineage>
        <taxon>Eukaryota</taxon>
        <taxon>Rhodophyta</taxon>
        <taxon>Florideophyceae</taxon>
        <taxon>Rhodymeniophycidae</taxon>
        <taxon>Gigartinales</taxon>
        <taxon>Gigartinaceae</taxon>
        <taxon>Sarcopeltis</taxon>
    </lineage>
</organism>
<feature type="binding site" evidence="8">
    <location>
        <position position="184"/>
    </location>
    <ligand>
        <name>substrate</name>
    </ligand>
</feature>
<keyword evidence="7 8" id="KW-0067">ATP-binding</keyword>
<comment type="pathway">
    <text evidence="1 8">Amino-acid biosynthesis; L-arginine biosynthesis; N(2)-acetyl-L-ornithine from L-glutamate: step 2/4.</text>
</comment>
<dbReference type="PANTHER" id="PTHR23342:SF0">
    <property type="entry name" value="N-ACETYLGLUTAMATE SYNTHASE, MITOCHONDRIAL"/>
    <property type="match status" value="1"/>
</dbReference>
<feature type="binding site" evidence="8">
    <location>
        <position position="91"/>
    </location>
    <ligand>
        <name>substrate</name>
    </ligand>
</feature>
<evidence type="ECO:0000256" key="2">
    <source>
        <dbReference type="ARBA" id="ARBA00022571"/>
    </source>
</evidence>
<dbReference type="NCBIfam" id="TIGR00761">
    <property type="entry name" value="argB"/>
    <property type="match status" value="1"/>
</dbReference>
<geneLocation type="chloroplast" evidence="10"/>
<keyword evidence="5 8" id="KW-0547">Nucleotide-binding</keyword>
<dbReference type="Gene3D" id="3.40.1160.10">
    <property type="entry name" value="Acetylglutamate kinase-like"/>
    <property type="match status" value="1"/>
</dbReference>